<accession>A0ABS8DSP9</accession>
<evidence type="ECO:0000313" key="3">
    <source>
        <dbReference type="Proteomes" id="UP001319882"/>
    </source>
</evidence>
<gene>
    <name evidence="2" type="ORF">GEV37_09535</name>
</gene>
<keyword evidence="3" id="KW-1185">Reference proteome</keyword>
<dbReference type="RefSeq" id="WP_227390012.1">
    <property type="nucleotide sequence ID" value="NZ_JBHSCJ010000004.1"/>
</dbReference>
<protein>
    <submittedName>
        <fullName evidence="2">Uncharacterized protein</fullName>
    </submittedName>
</protein>
<evidence type="ECO:0000313" key="2">
    <source>
        <dbReference type="EMBL" id="MCB8889352.1"/>
    </source>
</evidence>
<name>A0ABS8DSP9_9GAMM</name>
<evidence type="ECO:0000256" key="1">
    <source>
        <dbReference type="SAM" id="Phobius"/>
    </source>
</evidence>
<proteinExistence type="predicted"/>
<feature type="transmembrane region" description="Helical" evidence="1">
    <location>
        <begin position="12"/>
        <end position="35"/>
    </location>
</feature>
<keyword evidence="1" id="KW-1133">Transmembrane helix</keyword>
<keyword evidence="1" id="KW-0472">Membrane</keyword>
<organism evidence="2 3">
    <name type="scientific">Vreelandella malpeensis</name>
    <dbReference type="NCBI Taxonomy" id="1172368"/>
    <lineage>
        <taxon>Bacteria</taxon>
        <taxon>Pseudomonadati</taxon>
        <taxon>Pseudomonadota</taxon>
        <taxon>Gammaproteobacteria</taxon>
        <taxon>Oceanospirillales</taxon>
        <taxon>Halomonadaceae</taxon>
        <taxon>Vreelandella</taxon>
    </lineage>
</organism>
<sequence>MKKTTSSGYFLGFPLLNVLILITAIALMVCLGYGLNSWLRGEENIRWVAPDPGCDLHAATCHASLGDAGFTFSVDADGAIEALTALPLEVKVEGVEASQVSVEFVGRDMEMGLHRFTLVATAPGHFNGQGQVGLCTQRVMPWRARVILSTPEGKIGSWFDFDVTRS</sequence>
<keyword evidence="1" id="KW-0812">Transmembrane</keyword>
<dbReference type="Proteomes" id="UP001319882">
    <property type="component" value="Unassembled WGS sequence"/>
</dbReference>
<dbReference type="EMBL" id="WHVL01000003">
    <property type="protein sequence ID" value="MCB8889352.1"/>
    <property type="molecule type" value="Genomic_DNA"/>
</dbReference>
<comment type="caution">
    <text evidence="2">The sequence shown here is derived from an EMBL/GenBank/DDBJ whole genome shotgun (WGS) entry which is preliminary data.</text>
</comment>
<reference evidence="2 3" key="1">
    <citation type="journal article" date="2021" name="Sci. Rep.">
        <title>Genome analysis of a halophilic bacterium Halomonas malpeensis YU-PRIM-29(T) reveals its exopolysaccharide and pigment producing capabilities.</title>
        <authorList>
            <person name="Athmika"/>
            <person name="Ghate S.D."/>
            <person name="Arun A.B."/>
            <person name="Rao S.S."/>
            <person name="Kumar S.T.A."/>
            <person name="Kandiyil M.K."/>
            <person name="Saptami K."/>
            <person name="Rekha P.D."/>
        </authorList>
    </citation>
    <scope>NUCLEOTIDE SEQUENCE [LARGE SCALE GENOMIC DNA]</scope>
    <source>
        <strain evidence="3">prim 29</strain>
    </source>
</reference>